<dbReference type="Pfam" id="PF00415">
    <property type="entry name" value="RCC1"/>
    <property type="match status" value="4"/>
</dbReference>
<organism evidence="5">
    <name type="scientific">Darwinula stevensoni</name>
    <dbReference type="NCBI Taxonomy" id="69355"/>
    <lineage>
        <taxon>Eukaryota</taxon>
        <taxon>Metazoa</taxon>
        <taxon>Ecdysozoa</taxon>
        <taxon>Arthropoda</taxon>
        <taxon>Crustacea</taxon>
        <taxon>Oligostraca</taxon>
        <taxon>Ostracoda</taxon>
        <taxon>Podocopa</taxon>
        <taxon>Podocopida</taxon>
        <taxon>Darwinulocopina</taxon>
        <taxon>Darwinuloidea</taxon>
        <taxon>Darwinulidae</taxon>
        <taxon>Darwinula</taxon>
    </lineage>
</organism>
<evidence type="ECO:0000259" key="4">
    <source>
        <dbReference type="PROSITE" id="PS50097"/>
    </source>
</evidence>
<evidence type="ECO:0000256" key="3">
    <source>
        <dbReference type="SAM" id="MobiDB-lite"/>
    </source>
</evidence>
<accession>A0A7R9AC84</accession>
<dbReference type="AlphaFoldDB" id="A0A7R9AC84"/>
<keyword evidence="6" id="KW-1185">Reference proteome</keyword>
<proteinExistence type="predicted"/>
<dbReference type="PRINTS" id="PR00633">
    <property type="entry name" value="RCCNDNSATION"/>
</dbReference>
<dbReference type="InterPro" id="IPR000408">
    <property type="entry name" value="Reg_chr_condens"/>
</dbReference>
<feature type="compositionally biased region" description="Basic and acidic residues" evidence="3">
    <location>
        <begin position="18"/>
        <end position="27"/>
    </location>
</feature>
<dbReference type="OrthoDB" id="5981550at2759"/>
<reference evidence="5" key="1">
    <citation type="submission" date="2020-11" db="EMBL/GenBank/DDBJ databases">
        <authorList>
            <person name="Tran Van P."/>
        </authorList>
    </citation>
    <scope>NUCLEOTIDE SEQUENCE</scope>
</reference>
<feature type="repeat" description="RCC1" evidence="2">
    <location>
        <begin position="107"/>
        <end position="158"/>
    </location>
</feature>
<dbReference type="EMBL" id="CAJPEV010003356">
    <property type="protein sequence ID" value="CAG0899568.1"/>
    <property type="molecule type" value="Genomic_DNA"/>
</dbReference>
<dbReference type="PROSITE" id="PS50097">
    <property type="entry name" value="BTB"/>
    <property type="match status" value="1"/>
</dbReference>
<dbReference type="InterPro" id="IPR000210">
    <property type="entry name" value="BTB/POZ_dom"/>
</dbReference>
<gene>
    <name evidence="5" type="ORF">DSTB1V02_LOCUS10961</name>
</gene>
<dbReference type="SUPFAM" id="SSF54695">
    <property type="entry name" value="POZ domain"/>
    <property type="match status" value="1"/>
</dbReference>
<protein>
    <recommendedName>
        <fullName evidence="4">BTB domain-containing protein</fullName>
    </recommendedName>
</protein>
<feature type="compositionally biased region" description="Polar residues" evidence="3">
    <location>
        <begin position="7"/>
        <end position="17"/>
    </location>
</feature>
<name>A0A7R9AC84_9CRUS</name>
<feature type="repeat" description="RCC1" evidence="2">
    <location>
        <begin position="227"/>
        <end position="272"/>
    </location>
</feature>
<dbReference type="InterPro" id="IPR011333">
    <property type="entry name" value="SKP1/BTB/POZ_sf"/>
</dbReference>
<feature type="region of interest" description="Disordered" evidence="3">
    <location>
        <begin position="281"/>
        <end position="341"/>
    </location>
</feature>
<feature type="repeat" description="RCC1" evidence="2">
    <location>
        <begin position="426"/>
        <end position="476"/>
    </location>
</feature>
<evidence type="ECO:0000256" key="2">
    <source>
        <dbReference type="PROSITE-ProRule" id="PRU00235"/>
    </source>
</evidence>
<dbReference type="Gene3D" id="2.130.10.30">
    <property type="entry name" value="Regulator of chromosome condensation 1/beta-lactamase-inhibitor protein II"/>
    <property type="match status" value="2"/>
</dbReference>
<dbReference type="SMART" id="SM00225">
    <property type="entry name" value="BTB"/>
    <property type="match status" value="1"/>
</dbReference>
<dbReference type="Gene3D" id="3.30.710.10">
    <property type="entry name" value="Potassium Channel Kv1.1, Chain A"/>
    <property type="match status" value="1"/>
</dbReference>
<dbReference type="Proteomes" id="UP000677054">
    <property type="component" value="Unassembled WGS sequence"/>
</dbReference>
<dbReference type="PROSITE" id="PS50012">
    <property type="entry name" value="RCC1_3"/>
    <property type="match status" value="5"/>
</dbReference>
<feature type="region of interest" description="Disordered" evidence="3">
    <location>
        <begin position="1"/>
        <end position="41"/>
    </location>
</feature>
<sequence length="704" mass="76634">MRRIDSSGENMNLQTTEDAGRIPRDYPEPENEAPPNPVRYSGRQTDLDKWLIFGSVDADFLSTLRTVLVFGERHSRAPPVPLPDSRSSRVSRIGITGSEAILVTREGDVFGLGANSSGVLGIGTEDSTLVPRRIEILSRRGVTSIAAGDIHVLACTREGDLYSWGDNTHGQLGTGAVGPCLDPTPVGGSLTGKTVTKVACGAFHSLCLTADGEVGRRLGPPAVADVRLVLEWGQNVRGRGVAGEPQTLPKPQGTRAVAVACGRDFSVFLLDSGKKLELMVGREQTLGPERGPTRRGSPLGPERGPTRRGSPLGPERGPTRRGSPLGPERGPTRRGSPLEGVWSLPVQRGKLGRSWRTAPWGISIEQPRDSGGIRVYSWGANGSGQLGLNHTHDQPLPCVVDINLRYVFVSQVACGYAHVLALSDEGHLYVWGANECGQLGLGDRNVRPVPTRHPREIGRVVEIGATHYSRLSGAMTRDARVYAWGQFRDMAVAAPFPTQFHSVDDAFASFSSPSVACGPISVDARPGSYVLDSLRAAFDNPERSDVRILVEGRTIHVHRSVLEIRCGYFRTLFIARNALNNEIEMRPAFPFEVYHAFLRFLYTGELGPDIEIAIGMLEVATEYGEPELMQECGKVIARGITVENAGRLYAVAVRCGPESLEDFCFRFCLNHLTRVVTTEAFRELDDGVSRAFFEKAARYGAFRY</sequence>
<dbReference type="EMBL" id="LR902873">
    <property type="protein sequence ID" value="CAD7251194.1"/>
    <property type="molecule type" value="Genomic_DNA"/>
</dbReference>
<dbReference type="PANTHER" id="PTHR22872">
    <property type="entry name" value="BTK-BINDING PROTEIN-RELATED"/>
    <property type="match status" value="1"/>
</dbReference>
<dbReference type="PROSITE" id="PS00626">
    <property type="entry name" value="RCC1_2"/>
    <property type="match status" value="1"/>
</dbReference>
<evidence type="ECO:0000313" key="5">
    <source>
        <dbReference type="EMBL" id="CAD7251194.1"/>
    </source>
</evidence>
<dbReference type="SUPFAM" id="SSF50985">
    <property type="entry name" value="RCC1/BLIP-II"/>
    <property type="match status" value="1"/>
</dbReference>
<feature type="repeat" description="RCC1" evidence="2">
    <location>
        <begin position="373"/>
        <end position="425"/>
    </location>
</feature>
<evidence type="ECO:0000256" key="1">
    <source>
        <dbReference type="ARBA" id="ARBA00022737"/>
    </source>
</evidence>
<feature type="repeat" description="RCC1" evidence="2">
    <location>
        <begin position="159"/>
        <end position="211"/>
    </location>
</feature>
<dbReference type="Pfam" id="PF00651">
    <property type="entry name" value="BTB"/>
    <property type="match status" value="1"/>
</dbReference>
<feature type="domain" description="BTB" evidence="4">
    <location>
        <begin position="544"/>
        <end position="610"/>
    </location>
</feature>
<dbReference type="InterPro" id="IPR051625">
    <property type="entry name" value="Signaling_Regulatory_Domain"/>
</dbReference>
<dbReference type="InterPro" id="IPR009091">
    <property type="entry name" value="RCC1/BLIP-II"/>
</dbReference>
<keyword evidence="1" id="KW-0677">Repeat</keyword>
<evidence type="ECO:0000313" key="6">
    <source>
        <dbReference type="Proteomes" id="UP000677054"/>
    </source>
</evidence>